<dbReference type="STRING" id="15368.I1IWV5"/>
<dbReference type="PANTHER" id="PTHR33527">
    <property type="entry name" value="OS07G0274300 PROTEIN"/>
    <property type="match status" value="1"/>
</dbReference>
<proteinExistence type="predicted"/>
<evidence type="ECO:0000313" key="1">
    <source>
        <dbReference type="EMBL" id="KQJ82168.1"/>
    </source>
</evidence>
<dbReference type="EnsemblPlants" id="KQJ82168">
    <property type="protein sequence ID" value="KQJ82168"/>
    <property type="gene ID" value="BRADI_5g07110v3"/>
</dbReference>
<dbReference type="OMA" id="EYFTERW"/>
<name>I1IWV5_BRADI</name>
<reference evidence="1" key="2">
    <citation type="submission" date="2017-06" db="EMBL/GenBank/DDBJ databases">
        <title>WGS assembly of Brachypodium distachyon.</title>
        <authorList>
            <consortium name="The International Brachypodium Initiative"/>
            <person name="Lucas S."/>
            <person name="Harmon-Smith M."/>
            <person name="Lail K."/>
            <person name="Tice H."/>
            <person name="Grimwood J."/>
            <person name="Bruce D."/>
            <person name="Barry K."/>
            <person name="Shu S."/>
            <person name="Lindquist E."/>
            <person name="Wang M."/>
            <person name="Pitluck S."/>
            <person name="Vogel J.P."/>
            <person name="Garvin D.F."/>
            <person name="Mockler T.C."/>
            <person name="Schmutz J."/>
            <person name="Rokhsar D."/>
            <person name="Bevan M.W."/>
        </authorList>
    </citation>
    <scope>NUCLEOTIDE SEQUENCE</scope>
    <source>
        <strain evidence="1">Bd21</strain>
    </source>
</reference>
<keyword evidence="3" id="KW-1185">Reference proteome</keyword>
<dbReference type="Proteomes" id="UP000008810">
    <property type="component" value="Chromosome 5"/>
</dbReference>
<gene>
    <name evidence="1" type="ORF">BRADI_5g07110v3</name>
</gene>
<dbReference type="InParanoid" id="I1IWV5"/>
<dbReference type="PANTHER" id="PTHR33527:SF6">
    <property type="entry name" value="OS04G0373100 PROTEIN"/>
    <property type="match status" value="1"/>
</dbReference>
<reference evidence="1 2" key="1">
    <citation type="journal article" date="2010" name="Nature">
        <title>Genome sequencing and analysis of the model grass Brachypodium distachyon.</title>
        <authorList>
            <consortium name="International Brachypodium Initiative"/>
        </authorList>
    </citation>
    <scope>NUCLEOTIDE SEQUENCE [LARGE SCALE GENOMIC DNA]</scope>
    <source>
        <strain evidence="1 2">Bd21</strain>
    </source>
</reference>
<evidence type="ECO:0000313" key="2">
    <source>
        <dbReference type="EnsemblPlants" id="KQJ82168"/>
    </source>
</evidence>
<protein>
    <recommendedName>
        <fullName evidence="4">RRM domain-containing protein</fullName>
    </recommendedName>
</protein>
<dbReference type="FunCoup" id="I1IWV5">
    <property type="interactions" value="2"/>
</dbReference>
<evidence type="ECO:0008006" key="4">
    <source>
        <dbReference type="Google" id="ProtNLM"/>
    </source>
</evidence>
<reference evidence="2" key="3">
    <citation type="submission" date="2018-08" db="UniProtKB">
        <authorList>
            <consortium name="EnsemblPlants"/>
        </authorList>
    </citation>
    <scope>IDENTIFICATION</scope>
    <source>
        <strain evidence="2">cv. Bd21</strain>
    </source>
</reference>
<organism evidence="1">
    <name type="scientific">Brachypodium distachyon</name>
    <name type="common">Purple false brome</name>
    <name type="synonym">Trachynia distachya</name>
    <dbReference type="NCBI Taxonomy" id="15368"/>
    <lineage>
        <taxon>Eukaryota</taxon>
        <taxon>Viridiplantae</taxon>
        <taxon>Streptophyta</taxon>
        <taxon>Embryophyta</taxon>
        <taxon>Tracheophyta</taxon>
        <taxon>Spermatophyta</taxon>
        <taxon>Magnoliopsida</taxon>
        <taxon>Liliopsida</taxon>
        <taxon>Poales</taxon>
        <taxon>Poaceae</taxon>
        <taxon>BOP clade</taxon>
        <taxon>Pooideae</taxon>
        <taxon>Stipodae</taxon>
        <taxon>Brachypodieae</taxon>
        <taxon>Brachypodium</taxon>
    </lineage>
</organism>
<evidence type="ECO:0000313" key="3">
    <source>
        <dbReference type="Proteomes" id="UP000008810"/>
    </source>
</evidence>
<dbReference type="eggNOG" id="ENOG502SPGG">
    <property type="taxonomic scope" value="Eukaryota"/>
</dbReference>
<dbReference type="AlphaFoldDB" id="I1IWV5"/>
<sequence>MEPTVRDVLAFHRVDRAAYERLLSLGAARDTARDAVALLMWLGRVVGADAVASVRPFLRTRADATRLVIDAHVVLRSHGGAPCLLPGAAAPVPLLDLVPAGADPRRGVADVLCGVGALVFDDRLHALLRRYEEDGGGELPPELAAPYRLSPLPLAVNERSLFVTFSKGYPLTREEIHGYFTERWGDGCVESVMIERTPPSGEAPTYGKVVFRSASEAAAVLGGHRLVKLLVNGRHLWARKYVPRQ</sequence>
<dbReference type="EMBL" id="CM000884">
    <property type="protein sequence ID" value="KQJ82168.1"/>
    <property type="molecule type" value="Genomic_DNA"/>
</dbReference>
<dbReference type="HOGENOM" id="CLU_049092_3_0_1"/>
<dbReference type="Gramene" id="KQJ82168">
    <property type="protein sequence ID" value="KQJ82168"/>
    <property type="gene ID" value="BRADI_5g07110v3"/>
</dbReference>
<accession>I1IWV5</accession>
<dbReference type="OrthoDB" id="1882251at2759"/>